<gene>
    <name evidence="2" type="ORF">H8B17_09295</name>
</gene>
<evidence type="ECO:0000256" key="1">
    <source>
        <dbReference type="SAM" id="Phobius"/>
    </source>
</evidence>
<evidence type="ECO:0000313" key="3">
    <source>
        <dbReference type="Proteomes" id="UP000606494"/>
    </source>
</evidence>
<keyword evidence="3" id="KW-1185">Reference proteome</keyword>
<organism evidence="2 3">
    <name type="scientific">Sphingobacterium arenae</name>
    <dbReference type="NCBI Taxonomy" id="1280598"/>
    <lineage>
        <taxon>Bacteria</taxon>
        <taxon>Pseudomonadati</taxon>
        <taxon>Bacteroidota</taxon>
        <taxon>Sphingobacteriia</taxon>
        <taxon>Sphingobacteriales</taxon>
        <taxon>Sphingobacteriaceae</taxon>
        <taxon>Sphingobacterium</taxon>
    </lineage>
</organism>
<keyword evidence="1" id="KW-0472">Membrane</keyword>
<reference evidence="2 3" key="1">
    <citation type="submission" date="2020-08" db="EMBL/GenBank/DDBJ databases">
        <title>Sphingobacterium sp. DN00404 isolated from aquaculture water.</title>
        <authorList>
            <person name="Zhang M."/>
        </authorList>
    </citation>
    <scope>NUCLEOTIDE SEQUENCE [LARGE SCALE GENOMIC DNA]</scope>
    <source>
        <strain evidence="2 3">KCTC 32294</strain>
    </source>
</reference>
<dbReference type="EMBL" id="JACNYK010000002">
    <property type="protein sequence ID" value="MBD1425775.1"/>
    <property type="molecule type" value="Genomic_DNA"/>
</dbReference>
<sequence>MSTKKIMGIIALIVIGGIGLLVFMIFATVKTKSTSINRYEPFKEWIGKTVTLNKEVVLFKDKVEMNHNSDYPYRVLDHHHPQWQYIDEKKRIGDLEEITTFPAGTTWKFEKAIQYTNGVSGFSYPIMFGTIAIDGKEYKTGYQWGEMDVGKKFDKVEKCWQFHQAPWQEEKDTAYYALPTASLW</sequence>
<protein>
    <recommendedName>
        <fullName evidence="4">DUF4178 domain-containing protein</fullName>
    </recommendedName>
</protein>
<feature type="transmembrane region" description="Helical" evidence="1">
    <location>
        <begin position="6"/>
        <end position="29"/>
    </location>
</feature>
<dbReference type="RefSeq" id="WP_190308907.1">
    <property type="nucleotide sequence ID" value="NZ_JACNYK010000002.1"/>
</dbReference>
<dbReference type="Proteomes" id="UP000606494">
    <property type="component" value="Unassembled WGS sequence"/>
</dbReference>
<evidence type="ECO:0000313" key="2">
    <source>
        <dbReference type="EMBL" id="MBD1425775.1"/>
    </source>
</evidence>
<proteinExistence type="predicted"/>
<comment type="caution">
    <text evidence="2">The sequence shown here is derived from an EMBL/GenBank/DDBJ whole genome shotgun (WGS) entry which is preliminary data.</text>
</comment>
<name>A0ABR7Y390_9SPHI</name>
<accession>A0ABR7Y390</accession>
<keyword evidence="1" id="KW-0812">Transmembrane</keyword>
<keyword evidence="1" id="KW-1133">Transmembrane helix</keyword>
<evidence type="ECO:0008006" key="4">
    <source>
        <dbReference type="Google" id="ProtNLM"/>
    </source>
</evidence>